<keyword evidence="3" id="KW-1185">Reference proteome</keyword>
<dbReference type="PANTHER" id="PTHR37474">
    <property type="entry name" value="RNA LIGASE/CYCLIC NUCLEOTIDE PHOSPHODIESTERASE"/>
    <property type="match status" value="1"/>
</dbReference>
<reference evidence="2" key="1">
    <citation type="submission" date="2023-06" db="EMBL/GenBank/DDBJ databases">
        <title>Survivors Of The Sea: Transcriptome response of Skeletonema marinoi to long-term dormancy.</title>
        <authorList>
            <person name="Pinder M.I.M."/>
            <person name="Kourtchenko O."/>
            <person name="Robertson E.K."/>
            <person name="Larsson T."/>
            <person name="Maumus F."/>
            <person name="Osuna-Cruz C.M."/>
            <person name="Vancaester E."/>
            <person name="Stenow R."/>
            <person name="Vandepoele K."/>
            <person name="Ploug H."/>
            <person name="Bruchert V."/>
            <person name="Godhe A."/>
            <person name="Topel M."/>
        </authorList>
    </citation>
    <scope>NUCLEOTIDE SEQUENCE</scope>
    <source>
        <strain evidence="2">R05AC</strain>
    </source>
</reference>
<evidence type="ECO:0000256" key="1">
    <source>
        <dbReference type="SAM" id="MobiDB-lite"/>
    </source>
</evidence>
<feature type="region of interest" description="Disordered" evidence="1">
    <location>
        <begin position="160"/>
        <end position="185"/>
    </location>
</feature>
<gene>
    <name evidence="2" type="ORF">QTG54_013710</name>
</gene>
<dbReference type="AlphaFoldDB" id="A0AAD8XY01"/>
<dbReference type="Proteomes" id="UP001224775">
    <property type="component" value="Unassembled WGS sequence"/>
</dbReference>
<evidence type="ECO:0000313" key="2">
    <source>
        <dbReference type="EMBL" id="KAK1735547.1"/>
    </source>
</evidence>
<sequence length="491" mass="55103">MREARSYLLVIISCCYSGCAGFNSSPLHHSVRSNTSARLHPRTSLRRNVSNINNGVDEPLGKRRRSRDTKDNRKTSRRKNTNDGATMNTAVCIIPPDDAWDSIQRARHLARDTTFYKWPPAIRLFHPFAPTQSIPNLVGKLAEWIEEEGTKSILELELKGSGNVMEEEEDVDTTQPSSSSSSSSSTLLESFEVTLDSITILPHWEILQARIEALDERMPQRTLGESLAEKETRRRRAEGMALIEEEERKGLERKQERERKKRQRLINKGQGTESDRQIEDDDTTNVDEAGKKGGSFNGPCVLYLSPNEESRIALEALRETLREELFPMYDAFSSSSSVSPYPEYLPRKVVSDTKAGASTSNAVKFKPLLPIARFASVDQAVKVAKVLQRTWDPLTFNVTDIQFVSRQDDNALQVNSYQSTSGVGFGNGGKSQSEDWDIPEVRHRKKHGTLSSDATNRMALTSSGEVEDVSKQGIYGCDAMVMMWAKNPKKI</sequence>
<accession>A0AAD8XY01</accession>
<dbReference type="EMBL" id="JATAAI010000033">
    <property type="protein sequence ID" value="KAK1735547.1"/>
    <property type="molecule type" value="Genomic_DNA"/>
</dbReference>
<feature type="region of interest" description="Disordered" evidence="1">
    <location>
        <begin position="246"/>
        <end position="292"/>
    </location>
</feature>
<feature type="compositionally biased region" description="Basic and acidic residues" evidence="1">
    <location>
        <begin position="246"/>
        <end position="258"/>
    </location>
</feature>
<protein>
    <submittedName>
        <fullName evidence="2">Uncharacterized protein</fullName>
    </submittedName>
</protein>
<feature type="region of interest" description="Disordered" evidence="1">
    <location>
        <begin position="27"/>
        <end position="88"/>
    </location>
</feature>
<organism evidence="2 3">
    <name type="scientific">Skeletonema marinoi</name>
    <dbReference type="NCBI Taxonomy" id="267567"/>
    <lineage>
        <taxon>Eukaryota</taxon>
        <taxon>Sar</taxon>
        <taxon>Stramenopiles</taxon>
        <taxon>Ochrophyta</taxon>
        <taxon>Bacillariophyta</taxon>
        <taxon>Coscinodiscophyceae</taxon>
        <taxon>Thalassiosirophycidae</taxon>
        <taxon>Thalassiosirales</taxon>
        <taxon>Skeletonemataceae</taxon>
        <taxon>Skeletonema</taxon>
        <taxon>Skeletonema marinoi-dohrnii complex</taxon>
    </lineage>
</organism>
<name>A0AAD8XY01_9STRA</name>
<feature type="compositionally biased region" description="Polar residues" evidence="1">
    <location>
        <begin position="27"/>
        <end position="37"/>
    </location>
</feature>
<comment type="caution">
    <text evidence="2">The sequence shown here is derived from an EMBL/GenBank/DDBJ whole genome shotgun (WGS) entry which is preliminary data.</text>
</comment>
<evidence type="ECO:0000313" key="3">
    <source>
        <dbReference type="Proteomes" id="UP001224775"/>
    </source>
</evidence>
<proteinExistence type="predicted"/>
<dbReference type="PANTHER" id="PTHR37474:SF1">
    <property type="entry name" value="2'-5' RNA LIGASE FAMILY PROTEIN"/>
    <property type="match status" value="1"/>
</dbReference>